<evidence type="ECO:0000313" key="1">
    <source>
        <dbReference type="EMBL" id="KAK7048056.1"/>
    </source>
</evidence>
<reference evidence="1 2" key="1">
    <citation type="journal article" date="2024" name="J Genomics">
        <title>Draft genome sequencing and assembly of Favolaschia claudopus CIRM-BRFM 2984 isolated from oak limbs.</title>
        <authorList>
            <person name="Navarro D."/>
            <person name="Drula E."/>
            <person name="Chaduli D."/>
            <person name="Cazenave R."/>
            <person name="Ahrendt S."/>
            <person name="Wang J."/>
            <person name="Lipzen A."/>
            <person name="Daum C."/>
            <person name="Barry K."/>
            <person name="Grigoriev I.V."/>
            <person name="Favel A."/>
            <person name="Rosso M.N."/>
            <person name="Martin F."/>
        </authorList>
    </citation>
    <scope>NUCLEOTIDE SEQUENCE [LARGE SCALE GENOMIC DNA]</scope>
    <source>
        <strain evidence="1 2">CIRM-BRFM 2984</strain>
    </source>
</reference>
<dbReference type="SUPFAM" id="SSF52047">
    <property type="entry name" value="RNI-like"/>
    <property type="match status" value="1"/>
</dbReference>
<dbReference type="Gene3D" id="1.20.1280.50">
    <property type="match status" value="1"/>
</dbReference>
<accession>A0AAW0D9G9</accession>
<dbReference type="EMBL" id="JAWWNJ010000009">
    <property type="protein sequence ID" value="KAK7048056.1"/>
    <property type="molecule type" value="Genomic_DNA"/>
</dbReference>
<name>A0AAW0D9G9_9AGAR</name>
<protein>
    <recommendedName>
        <fullName evidence="3">F-box domain-containing protein</fullName>
    </recommendedName>
</protein>
<gene>
    <name evidence="1" type="ORF">R3P38DRAFT_2867142</name>
</gene>
<comment type="caution">
    <text evidence="1">The sequence shown here is derived from an EMBL/GenBank/DDBJ whole genome shotgun (WGS) entry which is preliminary data.</text>
</comment>
<proteinExistence type="predicted"/>
<evidence type="ECO:0000313" key="2">
    <source>
        <dbReference type="Proteomes" id="UP001362999"/>
    </source>
</evidence>
<organism evidence="1 2">
    <name type="scientific">Favolaschia claudopus</name>
    <dbReference type="NCBI Taxonomy" id="2862362"/>
    <lineage>
        <taxon>Eukaryota</taxon>
        <taxon>Fungi</taxon>
        <taxon>Dikarya</taxon>
        <taxon>Basidiomycota</taxon>
        <taxon>Agaricomycotina</taxon>
        <taxon>Agaricomycetes</taxon>
        <taxon>Agaricomycetidae</taxon>
        <taxon>Agaricales</taxon>
        <taxon>Marasmiineae</taxon>
        <taxon>Mycenaceae</taxon>
        <taxon>Favolaschia</taxon>
    </lineage>
</organism>
<dbReference type="Gene3D" id="3.80.10.10">
    <property type="entry name" value="Ribonuclease Inhibitor"/>
    <property type="match status" value="1"/>
</dbReference>
<dbReference type="Proteomes" id="UP001362999">
    <property type="component" value="Unassembled WGS sequence"/>
</dbReference>
<dbReference type="InterPro" id="IPR032675">
    <property type="entry name" value="LRR_dom_sf"/>
</dbReference>
<evidence type="ECO:0008006" key="3">
    <source>
        <dbReference type="Google" id="ProtNLM"/>
    </source>
</evidence>
<keyword evidence="2" id="KW-1185">Reference proteome</keyword>
<dbReference type="AlphaFoldDB" id="A0AAW0D9G9"/>
<sequence>MSTTGNSDTAASSTCTLREIVLEQKERTRRSSKDEIAQFIQVSESNLASLDSQIATLVARRERESFTVEALKYIASPIHALPAEVLAEIFMAHVHNVHIWGRVSTIKRVLGVSQVCVDWRAVAHNTPQLWDGDIEVLLWKRSDSAEAVYVDGWKEWLARSAPLPFSITLAAPVAYEPLPPQSRVLSEILQYSTRYKSLDILVDAAEPSGHPPRPFPYSQLARCSFDNLEALTVKFGDGDVGLRVGPAPRLRKLSLELNVQPHPEIVLPWAQLTDLTLNFRHFVSEMMDMVSEFFSRCSNLVTASLLLCPSPAYQERPIITLPSLRQLSIQFDYAHESTYDHSYVTPVFDFLCLPSLEKLVLDFEEMQTDYICWDAARFSAFQLRSPNIFHLELPSMRFLTPEEFRILLLHAQNLTRLEIKDPEEAWDVATCRALTYTDGIPPLVPLLDTLVIRYLRIEGDDEEEKERVWGAFIQSRYWTDAQLSCRAVPPAVSRWKYVEVACMATEFTGDQIKYSQRKDPDLEMLELLTKIQRSS</sequence>